<dbReference type="EMBL" id="CAJVQB010062173">
    <property type="protein sequence ID" value="CAG8840153.1"/>
    <property type="molecule type" value="Genomic_DNA"/>
</dbReference>
<protein>
    <submittedName>
        <fullName evidence="1">24463_t:CDS:1</fullName>
    </submittedName>
</protein>
<evidence type="ECO:0000313" key="2">
    <source>
        <dbReference type="Proteomes" id="UP000789901"/>
    </source>
</evidence>
<sequence length="125" mass="14343">NLSQSTSEELGPNYSNYIILDPANTNRSTSKQLGPISEKLDILVKDIQTSNLTKQRKEDKEENTRIETNSIGIVNRVVYIQNFTVVTTKLSQIELKLIKNTTHHPKTQARLEEEVNKPNFNKIEY</sequence>
<organism evidence="1 2">
    <name type="scientific">Gigaspora margarita</name>
    <dbReference type="NCBI Taxonomy" id="4874"/>
    <lineage>
        <taxon>Eukaryota</taxon>
        <taxon>Fungi</taxon>
        <taxon>Fungi incertae sedis</taxon>
        <taxon>Mucoromycota</taxon>
        <taxon>Glomeromycotina</taxon>
        <taxon>Glomeromycetes</taxon>
        <taxon>Diversisporales</taxon>
        <taxon>Gigasporaceae</taxon>
        <taxon>Gigaspora</taxon>
    </lineage>
</organism>
<accession>A0ABN7WTI8</accession>
<comment type="caution">
    <text evidence="1">The sequence shown here is derived from an EMBL/GenBank/DDBJ whole genome shotgun (WGS) entry which is preliminary data.</text>
</comment>
<evidence type="ECO:0000313" key="1">
    <source>
        <dbReference type="EMBL" id="CAG8840153.1"/>
    </source>
</evidence>
<feature type="non-terminal residue" evidence="1">
    <location>
        <position position="1"/>
    </location>
</feature>
<reference evidence="1 2" key="1">
    <citation type="submission" date="2021-06" db="EMBL/GenBank/DDBJ databases">
        <authorList>
            <person name="Kallberg Y."/>
            <person name="Tangrot J."/>
            <person name="Rosling A."/>
        </authorList>
    </citation>
    <scope>NUCLEOTIDE SEQUENCE [LARGE SCALE GENOMIC DNA]</scope>
    <source>
        <strain evidence="1 2">120-4 pot B 10/14</strain>
    </source>
</reference>
<feature type="non-terminal residue" evidence="1">
    <location>
        <position position="125"/>
    </location>
</feature>
<proteinExistence type="predicted"/>
<gene>
    <name evidence="1" type="ORF">GMARGA_LOCUS34776</name>
</gene>
<keyword evidence="2" id="KW-1185">Reference proteome</keyword>
<dbReference type="Proteomes" id="UP000789901">
    <property type="component" value="Unassembled WGS sequence"/>
</dbReference>
<name>A0ABN7WTI8_GIGMA</name>